<keyword evidence="2" id="KW-0902">Two-component regulatory system</keyword>
<dbReference type="GO" id="GO:0000976">
    <property type="term" value="F:transcription cis-regulatory region binding"/>
    <property type="evidence" value="ECO:0007669"/>
    <property type="project" value="TreeGrafter"/>
</dbReference>
<keyword evidence="1" id="KW-0597">Phosphoprotein</keyword>
<evidence type="ECO:0000256" key="6">
    <source>
        <dbReference type="PROSITE-ProRule" id="PRU00169"/>
    </source>
</evidence>
<evidence type="ECO:0000256" key="1">
    <source>
        <dbReference type="ARBA" id="ARBA00022553"/>
    </source>
</evidence>
<dbReference type="GO" id="GO:0006355">
    <property type="term" value="P:regulation of DNA-templated transcription"/>
    <property type="evidence" value="ECO:0007669"/>
    <property type="project" value="TreeGrafter"/>
</dbReference>
<evidence type="ECO:0000313" key="10">
    <source>
        <dbReference type="Proteomes" id="UP001151081"/>
    </source>
</evidence>
<dbReference type="GO" id="GO:0000156">
    <property type="term" value="F:phosphorelay response regulator activity"/>
    <property type="evidence" value="ECO:0007669"/>
    <property type="project" value="TreeGrafter"/>
</dbReference>
<proteinExistence type="predicted"/>
<dbReference type="InterPro" id="IPR039420">
    <property type="entry name" value="WalR-like"/>
</dbReference>
<accession>A0A9X3X228</accession>
<name>A0A9X3X228_9BACT</name>
<evidence type="ECO:0000256" key="3">
    <source>
        <dbReference type="ARBA" id="ARBA00023015"/>
    </source>
</evidence>
<evidence type="ECO:0000256" key="7">
    <source>
        <dbReference type="SAM" id="MobiDB-lite"/>
    </source>
</evidence>
<dbReference type="RefSeq" id="WP_272419489.1">
    <property type="nucleotide sequence ID" value="NZ_JAGTJJ010000003.1"/>
</dbReference>
<evidence type="ECO:0000256" key="4">
    <source>
        <dbReference type="ARBA" id="ARBA00023125"/>
    </source>
</evidence>
<dbReference type="PROSITE" id="PS50110">
    <property type="entry name" value="RESPONSE_REGULATORY"/>
    <property type="match status" value="1"/>
</dbReference>
<evidence type="ECO:0000313" key="9">
    <source>
        <dbReference type="EMBL" id="MDC3980863.1"/>
    </source>
</evidence>
<gene>
    <name evidence="9" type="ORF">KEG57_10170</name>
</gene>
<dbReference type="EMBL" id="JAGTJJ010000003">
    <property type="protein sequence ID" value="MDC3980863.1"/>
    <property type="molecule type" value="Genomic_DNA"/>
</dbReference>
<dbReference type="PANTHER" id="PTHR48111">
    <property type="entry name" value="REGULATOR OF RPOS"/>
    <property type="match status" value="1"/>
</dbReference>
<dbReference type="InterPro" id="IPR001789">
    <property type="entry name" value="Sig_transdc_resp-reg_receiver"/>
</dbReference>
<feature type="compositionally biased region" description="Basic and acidic residues" evidence="7">
    <location>
        <begin position="397"/>
        <end position="407"/>
    </location>
</feature>
<protein>
    <submittedName>
        <fullName evidence="9">Response regulator</fullName>
    </submittedName>
</protein>
<evidence type="ECO:0000259" key="8">
    <source>
        <dbReference type="PROSITE" id="PS50110"/>
    </source>
</evidence>
<evidence type="ECO:0000256" key="2">
    <source>
        <dbReference type="ARBA" id="ARBA00023012"/>
    </source>
</evidence>
<sequence length="439" mass="45603">MSGDFVLVVDADLSAYRALVEGLPSDTYDVVSVATARAGFNVACVLEPHVIVASLDLPDADALELASVIRGHDTRVAYTPLVVLTESDTEATRLAVLGSGADVVLSAPIDPVELVAQVNAMIAMGERIRELERGQSLLPPASDGEAFAVLGDPTKMSIASVLGALELEQRSGELRFSGATSPSRLAMYIASGVIVSGTLDQASISPLEALKAALTWSGTQFGFVPREPMPAPPGAQQLGALLIAAFNETAPSDRLAQEIEASQRLFRDTASSLKLTESIAGLRAAASLRFGETASGLRLEDTAAGRRFLRDTAAGLRLGSTSAGARVSESVAGLKLGEAAAEIRMGSMTSGKVSSPSSPEIVLAPNPEVAPAPGPAELTSTLTSFDQRTTPTPALPDEERTSTRMRAAKPDLSAEKAAMRGTLRGLEVEQVIKSSRGGN</sequence>
<feature type="region of interest" description="Disordered" evidence="7">
    <location>
        <begin position="386"/>
        <end position="407"/>
    </location>
</feature>
<dbReference type="SUPFAM" id="SSF52172">
    <property type="entry name" value="CheY-like"/>
    <property type="match status" value="1"/>
</dbReference>
<keyword evidence="3" id="KW-0805">Transcription regulation</keyword>
<feature type="domain" description="Response regulatory" evidence="8">
    <location>
        <begin position="5"/>
        <end position="122"/>
    </location>
</feature>
<dbReference type="Pfam" id="PF00072">
    <property type="entry name" value="Response_reg"/>
    <property type="match status" value="1"/>
</dbReference>
<comment type="caution">
    <text evidence="6">Lacks conserved residue(s) required for the propagation of feature annotation.</text>
</comment>
<dbReference type="GO" id="GO:0005829">
    <property type="term" value="C:cytosol"/>
    <property type="evidence" value="ECO:0007669"/>
    <property type="project" value="TreeGrafter"/>
</dbReference>
<keyword evidence="4" id="KW-0238">DNA-binding</keyword>
<dbReference type="AlphaFoldDB" id="A0A9X3X228"/>
<dbReference type="Gene3D" id="3.40.50.2300">
    <property type="match status" value="1"/>
</dbReference>
<keyword evidence="5" id="KW-0804">Transcription</keyword>
<dbReference type="GO" id="GO:0032993">
    <property type="term" value="C:protein-DNA complex"/>
    <property type="evidence" value="ECO:0007669"/>
    <property type="project" value="TreeGrafter"/>
</dbReference>
<reference evidence="9 10" key="1">
    <citation type="submission" date="2021-04" db="EMBL/GenBank/DDBJ databases">
        <title>Genome analysis of Polyangium sp.</title>
        <authorList>
            <person name="Li Y."/>
            <person name="Wang J."/>
        </authorList>
    </citation>
    <scope>NUCLEOTIDE SEQUENCE [LARGE SCALE GENOMIC DNA]</scope>
    <source>
        <strain evidence="9 10">SDU14</strain>
    </source>
</reference>
<dbReference type="Proteomes" id="UP001151081">
    <property type="component" value="Unassembled WGS sequence"/>
</dbReference>
<organism evidence="9 10">
    <name type="scientific">Polyangium jinanense</name>
    <dbReference type="NCBI Taxonomy" id="2829994"/>
    <lineage>
        <taxon>Bacteria</taxon>
        <taxon>Pseudomonadati</taxon>
        <taxon>Myxococcota</taxon>
        <taxon>Polyangia</taxon>
        <taxon>Polyangiales</taxon>
        <taxon>Polyangiaceae</taxon>
        <taxon>Polyangium</taxon>
    </lineage>
</organism>
<dbReference type="PANTHER" id="PTHR48111:SF1">
    <property type="entry name" value="TWO-COMPONENT RESPONSE REGULATOR ORR33"/>
    <property type="match status" value="1"/>
</dbReference>
<keyword evidence="10" id="KW-1185">Reference proteome</keyword>
<dbReference type="SMART" id="SM00448">
    <property type="entry name" value="REC"/>
    <property type="match status" value="1"/>
</dbReference>
<dbReference type="InterPro" id="IPR011006">
    <property type="entry name" value="CheY-like_superfamily"/>
</dbReference>
<comment type="caution">
    <text evidence="9">The sequence shown here is derived from an EMBL/GenBank/DDBJ whole genome shotgun (WGS) entry which is preliminary data.</text>
</comment>
<evidence type="ECO:0000256" key="5">
    <source>
        <dbReference type="ARBA" id="ARBA00023163"/>
    </source>
</evidence>